<dbReference type="GO" id="GO:0003682">
    <property type="term" value="F:chromatin binding"/>
    <property type="evidence" value="ECO:0007669"/>
    <property type="project" value="TreeGrafter"/>
</dbReference>
<gene>
    <name evidence="13" type="ORF">E3P99_02031</name>
</gene>
<dbReference type="GO" id="GO:0005737">
    <property type="term" value="C:cytoplasm"/>
    <property type="evidence" value="ECO:0007669"/>
    <property type="project" value="UniProtKB-SubCell"/>
</dbReference>
<keyword evidence="9 11" id="KW-0226">DNA condensation</keyword>
<evidence type="ECO:0000256" key="9">
    <source>
        <dbReference type="ARBA" id="ARBA00023067"/>
    </source>
</evidence>
<comment type="subcellular location">
    <subcellularLocation>
        <location evidence="1">Chromosome</location>
    </subcellularLocation>
    <subcellularLocation>
        <location evidence="2">Cytoplasm</location>
    </subcellularLocation>
</comment>
<evidence type="ECO:0000256" key="3">
    <source>
        <dbReference type="ARBA" id="ARBA00009471"/>
    </source>
</evidence>
<keyword evidence="7 11" id="KW-0132">Cell division</keyword>
<feature type="region of interest" description="Disordered" evidence="12">
    <location>
        <begin position="1"/>
        <end position="111"/>
    </location>
</feature>
<dbReference type="OrthoDB" id="362021at2759"/>
<feature type="compositionally biased region" description="Basic and acidic residues" evidence="12">
    <location>
        <begin position="511"/>
        <end position="528"/>
    </location>
</feature>
<protein>
    <recommendedName>
        <fullName evidence="4 11">Condensin complex subunit 2</fullName>
    </recommendedName>
</protein>
<dbReference type="Pfam" id="PF05786">
    <property type="entry name" value="Cnd2"/>
    <property type="match status" value="1"/>
</dbReference>
<feature type="compositionally biased region" description="Basic and acidic residues" evidence="12">
    <location>
        <begin position="221"/>
        <end position="242"/>
    </location>
</feature>
<feature type="compositionally biased region" description="Polar residues" evidence="12">
    <location>
        <begin position="1"/>
        <end position="10"/>
    </location>
</feature>
<evidence type="ECO:0000313" key="14">
    <source>
        <dbReference type="Proteomes" id="UP000310189"/>
    </source>
</evidence>
<evidence type="ECO:0000256" key="2">
    <source>
        <dbReference type="ARBA" id="ARBA00004496"/>
    </source>
</evidence>
<evidence type="ECO:0000256" key="8">
    <source>
        <dbReference type="ARBA" id="ARBA00022776"/>
    </source>
</evidence>
<evidence type="ECO:0000256" key="4">
    <source>
        <dbReference type="ARBA" id="ARBA00016065"/>
    </source>
</evidence>
<evidence type="ECO:0000256" key="12">
    <source>
        <dbReference type="SAM" id="MobiDB-lite"/>
    </source>
</evidence>
<evidence type="ECO:0000256" key="7">
    <source>
        <dbReference type="ARBA" id="ARBA00022618"/>
    </source>
</evidence>
<dbReference type="InterPro" id="IPR022816">
    <property type="entry name" value="Condensin_barren_su2"/>
</dbReference>
<sequence length="814" mass="89129">MSSDTDSTMTPPRPAKRNRRHDLKAPLKDSDADSDSTGLSNSNNSRRQSLIRPRKSLVATATANRRQSMAADGDDDAAEKRRRRKSHYMDDDSNKNSPAHKSKNSNGASRVARHKLATTIAPQPAGNAPALSMDVMTTNFEEWMKMATDNKINAANTWNFALIDYFADMSLLRNDDNQNSINFQKASCTLDGCVKIWTSRVDSVATEAGKLINGLSAGGTNDREEAAEDRNESDAEEVTEKVNKKRRAPRTGSTLVADFNSLKAKEFELELAVDPLFKKTSADFDEGGAGGLLMNHLGVDGVGRVIFDSSDVAMVEDEDENNENDQDPRIDISELQSKFLPSIMELDDKEICPSLSTFKFSHNPGEENMTENPFERPVTPPEERMEVNDAEDDWVGAPDMADAPMDDFFDSAANEEPVEIDEDAWAVNPTLSANAGGVDEDGWNIPEAEGGSGGQQLQQIESSNPFDPSSGGGMVLSNVPINAEGMFDYFDKNLTKGWAGPEHWGVRRSVKRDAASAPKKEKSKEDKQIPMIDFSEPSTSNSKALFAPPTTKGAGSASILMPKKNRDGDHLLPDDIHFNSKQLLRLFLKPKVTLRMKSGKMVPAGSGNGDDAGADAAFWAGAADGMEFDGEQPPAAPLDSQFFQEDDPDMGDDLVSGEIDPGNQSIHVNEDDALAETHLQQLNRVRPEFVNYSKRAKRVDVRALKDNIWKSLETPADDDDAENVPPGETPAEKEDSKRFSSVIDGLKASYPADKLNDLSTSFCFICLLHLCNEHNLSLETFAKHALEPDQQENGSVVGLDRVMVSKLANYIMAK</sequence>
<dbReference type="GO" id="GO:0007076">
    <property type="term" value="P:mitotic chromosome condensation"/>
    <property type="evidence" value="ECO:0007669"/>
    <property type="project" value="InterPro"/>
</dbReference>
<evidence type="ECO:0000256" key="6">
    <source>
        <dbReference type="ARBA" id="ARBA00022490"/>
    </source>
</evidence>
<name>A0A4T0FRR9_9BASI</name>
<accession>A0A4T0FRR9</accession>
<dbReference type="PANTHER" id="PTHR13108:SF9">
    <property type="entry name" value="CONDENSIN COMPLEX SUBUNIT 2"/>
    <property type="match status" value="1"/>
</dbReference>
<proteinExistence type="inferred from homology"/>
<feature type="compositionally biased region" description="Polar residues" evidence="12">
    <location>
        <begin position="455"/>
        <end position="467"/>
    </location>
</feature>
<dbReference type="Proteomes" id="UP000310189">
    <property type="component" value="Unassembled WGS sequence"/>
</dbReference>
<organism evidence="13 14">
    <name type="scientific">Wallemia hederae</name>
    <dbReference type="NCBI Taxonomy" id="1540922"/>
    <lineage>
        <taxon>Eukaryota</taxon>
        <taxon>Fungi</taxon>
        <taxon>Dikarya</taxon>
        <taxon>Basidiomycota</taxon>
        <taxon>Wallemiomycotina</taxon>
        <taxon>Wallemiomycetes</taxon>
        <taxon>Wallemiales</taxon>
        <taxon>Wallemiaceae</taxon>
        <taxon>Wallemia</taxon>
    </lineage>
</organism>
<feature type="region of interest" description="Disordered" evidence="12">
    <location>
        <begin position="713"/>
        <end position="738"/>
    </location>
</feature>
<dbReference type="GO" id="GO:0051301">
    <property type="term" value="P:cell division"/>
    <property type="evidence" value="ECO:0007669"/>
    <property type="project" value="UniProtKB-KW"/>
</dbReference>
<comment type="similarity">
    <text evidence="3 11">Belongs to the CND2 (condensin subunit 2) family.</text>
</comment>
<evidence type="ECO:0000256" key="5">
    <source>
        <dbReference type="ARBA" id="ARBA00022454"/>
    </source>
</evidence>
<comment type="function">
    <text evidence="11">Regulatory subunit of the condensin complex, a complex required for conversion of interphase chromatin into mitotic-like condense chromosomes.</text>
</comment>
<keyword evidence="14" id="KW-1185">Reference proteome</keyword>
<keyword evidence="10 11" id="KW-0131">Cell cycle</keyword>
<feature type="region of interest" description="Disordered" evidence="12">
    <location>
        <begin position="215"/>
        <end position="250"/>
    </location>
</feature>
<feature type="region of interest" description="Disordered" evidence="12">
    <location>
        <begin position="447"/>
        <end position="468"/>
    </location>
</feature>
<dbReference type="AlphaFoldDB" id="A0A4T0FRR9"/>
<evidence type="ECO:0000256" key="10">
    <source>
        <dbReference type="ARBA" id="ARBA00023306"/>
    </source>
</evidence>
<keyword evidence="8 11" id="KW-0498">Mitosis</keyword>
<feature type="region of interest" description="Disordered" evidence="12">
    <location>
        <begin position="509"/>
        <end position="557"/>
    </location>
</feature>
<evidence type="ECO:0000313" key="13">
    <source>
        <dbReference type="EMBL" id="TIA89566.1"/>
    </source>
</evidence>
<reference evidence="13 14" key="1">
    <citation type="submission" date="2019-03" db="EMBL/GenBank/DDBJ databases">
        <title>Sequencing 23 genomes of Wallemia ichthyophaga.</title>
        <authorList>
            <person name="Gostincar C."/>
        </authorList>
    </citation>
    <scope>NUCLEOTIDE SEQUENCE [LARGE SCALE GENOMIC DNA]</scope>
    <source>
        <strain evidence="13 14">EXF-5753</strain>
    </source>
</reference>
<keyword evidence="6" id="KW-0963">Cytoplasm</keyword>
<dbReference type="GO" id="GO:0000796">
    <property type="term" value="C:condensin complex"/>
    <property type="evidence" value="ECO:0007669"/>
    <property type="project" value="InterPro"/>
</dbReference>
<keyword evidence="5" id="KW-0158">Chromosome</keyword>
<comment type="caution">
    <text evidence="13">The sequence shown here is derived from an EMBL/GenBank/DDBJ whole genome shotgun (WGS) entry which is preliminary data.</text>
</comment>
<dbReference type="PANTHER" id="PTHR13108">
    <property type="entry name" value="CONDENSIN COMPLEX SUBUNIT 2"/>
    <property type="match status" value="1"/>
</dbReference>
<evidence type="ECO:0000256" key="1">
    <source>
        <dbReference type="ARBA" id="ARBA00004286"/>
    </source>
</evidence>
<dbReference type="PIRSF" id="PIRSF017126">
    <property type="entry name" value="Condensin_H"/>
    <property type="match status" value="1"/>
</dbReference>
<evidence type="ECO:0000256" key="11">
    <source>
        <dbReference type="PIRNR" id="PIRNR017126"/>
    </source>
</evidence>
<dbReference type="EMBL" id="SPNW01000026">
    <property type="protein sequence ID" value="TIA89566.1"/>
    <property type="molecule type" value="Genomic_DNA"/>
</dbReference>